<evidence type="ECO:0000313" key="7">
    <source>
        <dbReference type="Proteomes" id="UP001589865"/>
    </source>
</evidence>
<dbReference type="EMBL" id="JBHLUN010000004">
    <property type="protein sequence ID" value="MFC0407681.1"/>
    <property type="molecule type" value="Genomic_DNA"/>
</dbReference>
<keyword evidence="2" id="KW-0238">DNA-binding</keyword>
<keyword evidence="7" id="KW-1185">Reference proteome</keyword>
<feature type="compositionally biased region" description="Low complexity" evidence="4">
    <location>
        <begin position="19"/>
        <end position="33"/>
    </location>
</feature>
<sequence length="247" mass="26701">MDQIETLGDRPVEGNGGNSAEASPGGAATAATPLGPIVRRTLHDEVASRVRDLITEGRLAGGSRINEVALGLQLGVSRTPLREAIKTLAGEGLVELVPARGAVVRHFTRKDVADNLAVLKALETLAGRLACRDASAEEIASVEALHAAMMERYAARDRLSYFKLNQAIHTAIVTLSGNAALRWAHEAIQARMKRIRFIGNEGPEKWAGAVGEHEEMVEALRRRDGEALAEVLARHLDRTMDRVQDKL</sequence>
<protein>
    <submittedName>
        <fullName evidence="6">GntR family transcriptional regulator</fullName>
    </submittedName>
</protein>
<evidence type="ECO:0000313" key="6">
    <source>
        <dbReference type="EMBL" id="MFC0407681.1"/>
    </source>
</evidence>
<keyword evidence="3" id="KW-0804">Transcription</keyword>
<dbReference type="PANTHER" id="PTHR43537">
    <property type="entry name" value="TRANSCRIPTIONAL REGULATOR, GNTR FAMILY"/>
    <property type="match status" value="1"/>
</dbReference>
<dbReference type="SMART" id="SM00895">
    <property type="entry name" value="FCD"/>
    <property type="match status" value="1"/>
</dbReference>
<dbReference type="InterPro" id="IPR011711">
    <property type="entry name" value="GntR_C"/>
</dbReference>
<name>A0ABV6JPP2_9PROT</name>
<dbReference type="RefSeq" id="WP_377043401.1">
    <property type="nucleotide sequence ID" value="NZ_JBHLUN010000004.1"/>
</dbReference>
<dbReference type="PANTHER" id="PTHR43537:SF50">
    <property type="entry name" value="TRANSCRIPTIONAL REGULATORY PROTEIN"/>
    <property type="match status" value="1"/>
</dbReference>
<organism evidence="6 7">
    <name type="scientific">Roseomonas elaeocarpi</name>
    <dbReference type="NCBI Taxonomy" id="907779"/>
    <lineage>
        <taxon>Bacteria</taxon>
        <taxon>Pseudomonadati</taxon>
        <taxon>Pseudomonadota</taxon>
        <taxon>Alphaproteobacteria</taxon>
        <taxon>Acetobacterales</taxon>
        <taxon>Roseomonadaceae</taxon>
        <taxon>Roseomonas</taxon>
    </lineage>
</organism>
<evidence type="ECO:0000256" key="4">
    <source>
        <dbReference type="SAM" id="MobiDB-lite"/>
    </source>
</evidence>
<dbReference type="SMART" id="SM00345">
    <property type="entry name" value="HTH_GNTR"/>
    <property type="match status" value="1"/>
</dbReference>
<dbReference type="Gene3D" id="1.10.10.10">
    <property type="entry name" value="Winged helix-like DNA-binding domain superfamily/Winged helix DNA-binding domain"/>
    <property type="match status" value="1"/>
</dbReference>
<dbReference type="SUPFAM" id="SSF48008">
    <property type="entry name" value="GntR ligand-binding domain-like"/>
    <property type="match status" value="1"/>
</dbReference>
<reference evidence="6 7" key="1">
    <citation type="submission" date="2024-09" db="EMBL/GenBank/DDBJ databases">
        <authorList>
            <person name="Sun Q."/>
            <person name="Mori K."/>
        </authorList>
    </citation>
    <scope>NUCLEOTIDE SEQUENCE [LARGE SCALE GENOMIC DNA]</scope>
    <source>
        <strain evidence="6 7">TBRC 5777</strain>
    </source>
</reference>
<dbReference type="Gene3D" id="1.20.120.530">
    <property type="entry name" value="GntR ligand-binding domain-like"/>
    <property type="match status" value="1"/>
</dbReference>
<evidence type="ECO:0000259" key="5">
    <source>
        <dbReference type="PROSITE" id="PS50949"/>
    </source>
</evidence>
<dbReference type="Proteomes" id="UP001589865">
    <property type="component" value="Unassembled WGS sequence"/>
</dbReference>
<dbReference type="InterPro" id="IPR036390">
    <property type="entry name" value="WH_DNA-bd_sf"/>
</dbReference>
<keyword evidence="1" id="KW-0805">Transcription regulation</keyword>
<evidence type="ECO:0000256" key="3">
    <source>
        <dbReference type="ARBA" id="ARBA00023163"/>
    </source>
</evidence>
<gene>
    <name evidence="6" type="ORF">ACFFGY_05435</name>
</gene>
<dbReference type="Pfam" id="PF00392">
    <property type="entry name" value="GntR"/>
    <property type="match status" value="1"/>
</dbReference>
<proteinExistence type="predicted"/>
<dbReference type="Pfam" id="PF07729">
    <property type="entry name" value="FCD"/>
    <property type="match status" value="1"/>
</dbReference>
<dbReference type="CDD" id="cd07377">
    <property type="entry name" value="WHTH_GntR"/>
    <property type="match status" value="1"/>
</dbReference>
<dbReference type="SUPFAM" id="SSF46785">
    <property type="entry name" value="Winged helix' DNA-binding domain"/>
    <property type="match status" value="1"/>
</dbReference>
<accession>A0ABV6JPP2</accession>
<dbReference type="PROSITE" id="PS50949">
    <property type="entry name" value="HTH_GNTR"/>
    <property type="match status" value="1"/>
</dbReference>
<comment type="caution">
    <text evidence="6">The sequence shown here is derived from an EMBL/GenBank/DDBJ whole genome shotgun (WGS) entry which is preliminary data.</text>
</comment>
<evidence type="ECO:0000256" key="1">
    <source>
        <dbReference type="ARBA" id="ARBA00023015"/>
    </source>
</evidence>
<feature type="region of interest" description="Disordered" evidence="4">
    <location>
        <begin position="1"/>
        <end position="34"/>
    </location>
</feature>
<evidence type="ECO:0000256" key="2">
    <source>
        <dbReference type="ARBA" id="ARBA00023125"/>
    </source>
</evidence>
<dbReference type="InterPro" id="IPR036388">
    <property type="entry name" value="WH-like_DNA-bd_sf"/>
</dbReference>
<dbReference type="InterPro" id="IPR008920">
    <property type="entry name" value="TF_FadR/GntR_C"/>
</dbReference>
<feature type="domain" description="HTH gntR-type" evidence="5">
    <location>
        <begin position="40"/>
        <end position="107"/>
    </location>
</feature>
<dbReference type="InterPro" id="IPR000524">
    <property type="entry name" value="Tscrpt_reg_HTH_GntR"/>
</dbReference>